<keyword evidence="2" id="KW-1185">Reference proteome</keyword>
<accession>A0A835K9C6</accession>
<evidence type="ECO:0000313" key="1">
    <source>
        <dbReference type="EMBL" id="KAF9680654.1"/>
    </source>
</evidence>
<dbReference type="GO" id="GO:0000175">
    <property type="term" value="F:3'-5'-RNA exonuclease activity"/>
    <property type="evidence" value="ECO:0007669"/>
    <property type="project" value="TreeGrafter"/>
</dbReference>
<dbReference type="InterPro" id="IPR036691">
    <property type="entry name" value="Endo/exonu/phosph_ase_sf"/>
</dbReference>
<protein>
    <recommendedName>
        <fullName evidence="3">Endonuclease/exonuclease/phosphatase domain-containing protein</fullName>
    </recommendedName>
</protein>
<gene>
    <name evidence="1" type="ORF">SADUNF_Sadunf06G0144000</name>
</gene>
<dbReference type="Proteomes" id="UP000657918">
    <property type="component" value="Unassembled WGS sequence"/>
</dbReference>
<dbReference type="CDD" id="cd09083">
    <property type="entry name" value="EEP-1"/>
    <property type="match status" value="1"/>
</dbReference>
<evidence type="ECO:0000313" key="2">
    <source>
        <dbReference type="Proteomes" id="UP000657918"/>
    </source>
</evidence>
<dbReference type="InterPro" id="IPR050410">
    <property type="entry name" value="CCR4/nocturin_mRNA_transcr"/>
</dbReference>
<sequence length="383" mass="43427">MSVSLTVMTFNLHEDQAEDSPNSWEKRKDLCISVITSYCPMILCTQQGVKTQLDYLQQCLPANCLAMSLRFCDIYEGHMIKLVYIPDALASGRIDNTLTCQSYGQFGISREGSQDASDEHCSIFYNKEKVELLEGGTFWLSESPSVPGSMSWGAAVPCIATWAISFPILVLSILHWIEPPGFSFQIVNTNMDEFSPRARRRSALLTWQHIASLPPSLPVVYCGGFNTQKESTTGRFLLGRSRIYEHFTFLLNDCLGIDSVFLCREHGVVGDMRDTWPNARVRKNPSLIHTYHGFKGDKQGALEFFKLILRALCLCWDRQTQDLHVDWILFRGRSLIPVLCEVVNDNIDGHYPSSHYPIFSEFMLPRSVRLLEPPPQEESPVTV</sequence>
<name>A0A835K9C6_9ROSI</name>
<comment type="caution">
    <text evidence="1">The sequence shown here is derived from an EMBL/GenBank/DDBJ whole genome shotgun (WGS) entry which is preliminary data.</text>
</comment>
<dbReference type="PANTHER" id="PTHR12121">
    <property type="entry name" value="CARBON CATABOLITE REPRESSOR PROTEIN 4"/>
    <property type="match status" value="1"/>
</dbReference>
<proteinExistence type="predicted"/>
<dbReference type="PANTHER" id="PTHR12121:SF36">
    <property type="entry name" value="ENDONUCLEASE_EXONUCLEASE_PHOSPHATASE DOMAIN-CONTAINING PROTEIN"/>
    <property type="match status" value="1"/>
</dbReference>
<dbReference type="AlphaFoldDB" id="A0A835K9C6"/>
<dbReference type="SUPFAM" id="SSF56219">
    <property type="entry name" value="DNase I-like"/>
    <property type="match status" value="1"/>
</dbReference>
<reference evidence="1 2" key="1">
    <citation type="submission" date="2020-10" db="EMBL/GenBank/DDBJ databases">
        <title>Plant Genome Project.</title>
        <authorList>
            <person name="Zhang R.-G."/>
        </authorList>
    </citation>
    <scope>NUCLEOTIDE SEQUENCE [LARGE SCALE GENOMIC DNA]</scope>
    <source>
        <strain evidence="1">FAFU-HL-1</strain>
        <tissue evidence="1">Leaf</tissue>
    </source>
</reference>
<evidence type="ECO:0008006" key="3">
    <source>
        <dbReference type="Google" id="ProtNLM"/>
    </source>
</evidence>
<dbReference type="FunFam" id="3.60.10.10:FF:000049">
    <property type="entry name" value="uncharacterized protein LOC103698197 isoform X2"/>
    <property type="match status" value="1"/>
</dbReference>
<dbReference type="OrthoDB" id="276515at2759"/>
<dbReference type="EMBL" id="JADGMS010000006">
    <property type="protein sequence ID" value="KAF9680654.1"/>
    <property type="molecule type" value="Genomic_DNA"/>
</dbReference>
<organism evidence="1 2">
    <name type="scientific">Salix dunnii</name>
    <dbReference type="NCBI Taxonomy" id="1413687"/>
    <lineage>
        <taxon>Eukaryota</taxon>
        <taxon>Viridiplantae</taxon>
        <taxon>Streptophyta</taxon>
        <taxon>Embryophyta</taxon>
        <taxon>Tracheophyta</taxon>
        <taxon>Spermatophyta</taxon>
        <taxon>Magnoliopsida</taxon>
        <taxon>eudicotyledons</taxon>
        <taxon>Gunneridae</taxon>
        <taxon>Pentapetalae</taxon>
        <taxon>rosids</taxon>
        <taxon>fabids</taxon>
        <taxon>Malpighiales</taxon>
        <taxon>Salicaceae</taxon>
        <taxon>Saliceae</taxon>
        <taxon>Salix</taxon>
    </lineage>
</organism>
<dbReference type="Gene3D" id="3.60.10.10">
    <property type="entry name" value="Endonuclease/exonuclease/phosphatase"/>
    <property type="match status" value="2"/>
</dbReference>